<evidence type="ECO:0000256" key="3">
    <source>
        <dbReference type="ARBA" id="ARBA00023026"/>
    </source>
</evidence>
<name>A0A367LCB8_9HYPO</name>
<evidence type="ECO:0000256" key="4">
    <source>
        <dbReference type="ARBA" id="ARBA00023157"/>
    </source>
</evidence>
<evidence type="ECO:0000256" key="5">
    <source>
        <dbReference type="SAM" id="MobiDB-lite"/>
    </source>
</evidence>
<dbReference type="EMBL" id="LKCN02000007">
    <property type="protein sequence ID" value="RCI12078.1"/>
    <property type="molecule type" value="Genomic_DNA"/>
</dbReference>
<dbReference type="SUPFAM" id="SSF56399">
    <property type="entry name" value="ADP-ribosylation"/>
    <property type="match status" value="1"/>
</dbReference>
<dbReference type="Proteomes" id="UP000253664">
    <property type="component" value="Unassembled WGS sequence"/>
</dbReference>
<evidence type="ECO:0000256" key="2">
    <source>
        <dbReference type="ARBA" id="ARBA00022729"/>
    </source>
</evidence>
<evidence type="ECO:0008006" key="8">
    <source>
        <dbReference type="Google" id="ProtNLM"/>
    </source>
</evidence>
<feature type="region of interest" description="Disordered" evidence="5">
    <location>
        <begin position="286"/>
        <end position="327"/>
    </location>
</feature>
<accession>A0A367LCB8</accession>
<keyword evidence="2" id="KW-0732">Signal</keyword>
<evidence type="ECO:0000313" key="6">
    <source>
        <dbReference type="EMBL" id="RCI12078.1"/>
    </source>
</evidence>
<evidence type="ECO:0000256" key="1">
    <source>
        <dbReference type="ARBA" id="ARBA00022656"/>
    </source>
</evidence>
<reference evidence="6 7" key="1">
    <citation type="journal article" date="2015" name="BMC Genomics">
        <title>Insights from the genome of Ophiocordyceps polyrhachis-furcata to pathogenicity and host specificity in insect fungi.</title>
        <authorList>
            <person name="Wichadakul D."/>
            <person name="Kobmoo N."/>
            <person name="Ingsriswang S."/>
            <person name="Tangphatsornruang S."/>
            <person name="Chantasingh D."/>
            <person name="Luangsa-ard J.J."/>
            <person name="Eurwilaichitr L."/>
        </authorList>
    </citation>
    <scope>NUCLEOTIDE SEQUENCE [LARGE SCALE GENOMIC DNA]</scope>
    <source>
        <strain evidence="6 7">BCC 54312</strain>
    </source>
</reference>
<feature type="compositionally biased region" description="Polar residues" evidence="5">
    <location>
        <begin position="316"/>
        <end position="327"/>
    </location>
</feature>
<keyword evidence="1" id="KW-0800">Toxin</keyword>
<feature type="compositionally biased region" description="Basic and acidic residues" evidence="5">
    <location>
        <begin position="302"/>
        <end position="314"/>
    </location>
</feature>
<dbReference type="OrthoDB" id="4925061at2759"/>
<dbReference type="InterPro" id="IPR001144">
    <property type="entry name" value="Enterotoxin_A"/>
</dbReference>
<dbReference type="Pfam" id="PF01375">
    <property type="entry name" value="Enterotoxin_a"/>
    <property type="match status" value="1"/>
</dbReference>
<sequence length="613" mass="67732">MSTTVVILGISFSVSDITLVHGLNQGQKRKTNIAFFFSRPTAMHTKWAPLSALLWLQWSGIGSTQAVYRRSQEPVYRVDWTKPEDIKRLGGFRPAEIDLAKADFSVYNHARDNSPGSAYVSTSKVRTAAESFAVSPSASDKLGGTNWKPAYLYEIQLMRDKPTPNFVDTVDTLGKYATRLNLNEQEVLAAGGVRWDQVKGYTFLPKGKDTPQNERVYIVNDDYDKKFDKLTHSGGQTHLIGLPDGEQIPDRGGLTTRVRGISPEQLRDNGLAFIDKTGEAVGLSREKPIFNPSGRAAIGTSRKSDGTSHGKEGNPSKGNGASTSPSRQRYGLKTIECILFRECQDWDRKYIAEEDLQRQKQRADDIIAQKAQRVRENRPKFDTPEEKEAMAYLSKMTQDLGLDQMPCNATKRSCSHGRLPSQVVQELETCLGSDKTFWAGSRCTFCPNKETPCAASEAQRIKVLAAAGILKAKDLPQFMGGKCLKDGDVIECGGGLNIEAFFEAELKCPGEWNPIGGSCLIVDKDIPDGGTLRFKYEFEPCTGEWIEDEKILHLYGVGRGEDASPDREPGRCNSVFQTTNIITSGQTASFGVRCTARERELVVVARTRGSSLL</sequence>
<dbReference type="STRING" id="1330021.A0A367LCB8"/>
<proteinExistence type="predicted"/>
<protein>
    <recommendedName>
        <fullName evidence="8">Heat-labile enterotoxin</fullName>
    </recommendedName>
</protein>
<gene>
    <name evidence="6" type="ORF">L249_0735</name>
</gene>
<comment type="caution">
    <text evidence="6">The sequence shown here is derived from an EMBL/GenBank/DDBJ whole genome shotgun (WGS) entry which is preliminary data.</text>
</comment>
<keyword evidence="7" id="KW-1185">Reference proteome</keyword>
<dbReference type="AlphaFoldDB" id="A0A367LCB8"/>
<evidence type="ECO:0000313" key="7">
    <source>
        <dbReference type="Proteomes" id="UP000253664"/>
    </source>
</evidence>
<keyword evidence="4" id="KW-1015">Disulfide bond</keyword>
<keyword evidence="3" id="KW-0843">Virulence</keyword>
<dbReference type="Gene3D" id="3.90.210.10">
    <property type="entry name" value="Heat-Labile Enterotoxin, subunit A"/>
    <property type="match status" value="1"/>
</dbReference>
<dbReference type="GO" id="GO:0090729">
    <property type="term" value="F:toxin activity"/>
    <property type="evidence" value="ECO:0007669"/>
    <property type="project" value="UniProtKB-KW"/>
</dbReference>
<organism evidence="6 7">
    <name type="scientific">Ophiocordyceps polyrhachis-furcata BCC 54312</name>
    <dbReference type="NCBI Taxonomy" id="1330021"/>
    <lineage>
        <taxon>Eukaryota</taxon>
        <taxon>Fungi</taxon>
        <taxon>Dikarya</taxon>
        <taxon>Ascomycota</taxon>
        <taxon>Pezizomycotina</taxon>
        <taxon>Sordariomycetes</taxon>
        <taxon>Hypocreomycetidae</taxon>
        <taxon>Hypocreales</taxon>
        <taxon>Ophiocordycipitaceae</taxon>
        <taxon>Ophiocordyceps</taxon>
    </lineage>
</organism>